<feature type="domain" description="Transposase IS4-like" evidence="2">
    <location>
        <begin position="325"/>
        <end position="454"/>
    </location>
</feature>
<dbReference type="AlphaFoldDB" id="A0A7V8T097"/>
<sequence>MIATTQRQSLLFFTPLAQQITLLKDDLLDPVDHLLDDQLLVDRVRACLLGRHPNSSRTGRPGIAPDRLLRCCVLKHMKGWSFRDLEREVRSNLLYRRFTHYDADPTPDHSVFSRTFALLAPDVTEQVLRRVVGIACEQGVAQGKQFRVDTTVIESNVHYPTDSSLLGDAMRVLTRSLSKISKECKQGAVEVIEHSRAVKYRLLEISRAAKSKTEAGRGRMRASYQKLLGLTRSVVRQSQQVLERFKKGRLPVVGSQLAVFAQLSQLEHFLPLAQKVIRQTKDRVVLGKEAVEKVLSLFEPHTQVIRKGKAHKPNEFGRLVRLDEAENGIVSGYEVVAGNQSDIESWLPALQHHQECFGKPPQMAAADRGFFSAQNEREAETMGVKHVVLPARGQLGEKRAQRQKERWFRRGLHFRAGCEATVAHLKHSFSMLRAMYKGERGFQRYVGWCIISKNLFSIARYQEYQKRKPAAKEQAACPSQQDRQRNGAACKARSRAWPKSPSSARCQKPIAPAAARAAIARAEGPSTGPTCRSATAARKARPPATMCPKRPKRSRERE</sequence>
<evidence type="ECO:0000259" key="3">
    <source>
        <dbReference type="Pfam" id="PF05598"/>
    </source>
</evidence>
<feature type="compositionally biased region" description="Low complexity" evidence="1">
    <location>
        <begin position="509"/>
        <end position="522"/>
    </location>
</feature>
<reference evidence="4" key="1">
    <citation type="submission" date="2020-06" db="EMBL/GenBank/DDBJ databases">
        <title>Legume-microbial interactions unlock mineral nutrients during tropical forest succession.</title>
        <authorList>
            <person name="Epihov D.Z."/>
        </authorList>
    </citation>
    <scope>NUCLEOTIDE SEQUENCE [LARGE SCALE GENOMIC DNA]</scope>
    <source>
        <strain evidence="4">Pan2503</strain>
    </source>
</reference>
<dbReference type="Proteomes" id="UP000567293">
    <property type="component" value="Unassembled WGS sequence"/>
</dbReference>
<evidence type="ECO:0000256" key="1">
    <source>
        <dbReference type="SAM" id="MobiDB-lite"/>
    </source>
</evidence>
<keyword evidence="5" id="KW-1185">Reference proteome</keyword>
<dbReference type="PANTHER" id="PTHR35604">
    <property type="entry name" value="TRANSPOSASE INSH FOR INSERTION SEQUENCE ELEMENT IS5A-RELATED"/>
    <property type="match status" value="1"/>
</dbReference>
<accession>A0A7V8T097</accession>
<dbReference type="GO" id="GO:0006313">
    <property type="term" value="P:DNA transposition"/>
    <property type="evidence" value="ECO:0007669"/>
    <property type="project" value="InterPro"/>
</dbReference>
<feature type="compositionally biased region" description="Basic residues" evidence="1">
    <location>
        <begin position="549"/>
        <end position="558"/>
    </location>
</feature>
<dbReference type="Pfam" id="PF05598">
    <property type="entry name" value="DUF772"/>
    <property type="match status" value="1"/>
</dbReference>
<feature type="region of interest" description="Disordered" evidence="1">
    <location>
        <begin position="472"/>
        <end position="558"/>
    </location>
</feature>
<dbReference type="GO" id="GO:0003677">
    <property type="term" value="F:DNA binding"/>
    <property type="evidence" value="ECO:0007669"/>
    <property type="project" value="InterPro"/>
</dbReference>
<organism evidence="4 5">
    <name type="scientific">Candidatus Acidiferrum panamense</name>
    <dbReference type="NCBI Taxonomy" id="2741543"/>
    <lineage>
        <taxon>Bacteria</taxon>
        <taxon>Pseudomonadati</taxon>
        <taxon>Acidobacteriota</taxon>
        <taxon>Terriglobia</taxon>
        <taxon>Candidatus Acidiferrales</taxon>
        <taxon>Candidatus Acidiferrum</taxon>
    </lineage>
</organism>
<gene>
    <name evidence="4" type="ORF">HRJ53_28655</name>
</gene>
<dbReference type="PANTHER" id="PTHR35604:SF2">
    <property type="entry name" value="TRANSPOSASE INSH FOR INSERTION SEQUENCE ELEMENT IS5A-RELATED"/>
    <property type="match status" value="1"/>
</dbReference>
<dbReference type="EMBL" id="JACDQQ010002774">
    <property type="protein sequence ID" value="MBA0088979.1"/>
    <property type="molecule type" value="Genomic_DNA"/>
</dbReference>
<evidence type="ECO:0000313" key="4">
    <source>
        <dbReference type="EMBL" id="MBA0088979.1"/>
    </source>
</evidence>
<dbReference type="InterPro" id="IPR002559">
    <property type="entry name" value="Transposase_11"/>
</dbReference>
<name>A0A7V8T097_9BACT</name>
<comment type="caution">
    <text evidence="4">The sequence shown here is derived from an EMBL/GenBank/DDBJ whole genome shotgun (WGS) entry which is preliminary data.</text>
</comment>
<protein>
    <submittedName>
        <fullName evidence="4">ISNCY family transposase</fullName>
    </submittedName>
</protein>
<dbReference type="Pfam" id="PF01609">
    <property type="entry name" value="DDE_Tnp_1"/>
    <property type="match status" value="1"/>
</dbReference>
<evidence type="ECO:0000259" key="2">
    <source>
        <dbReference type="Pfam" id="PF01609"/>
    </source>
</evidence>
<dbReference type="NCBIfam" id="NF033593">
    <property type="entry name" value="transpos_ISNCY_1"/>
    <property type="match status" value="1"/>
</dbReference>
<dbReference type="GO" id="GO:0004803">
    <property type="term" value="F:transposase activity"/>
    <property type="evidence" value="ECO:0007669"/>
    <property type="project" value="InterPro"/>
</dbReference>
<dbReference type="InterPro" id="IPR008490">
    <property type="entry name" value="Transposase_InsH_N"/>
</dbReference>
<evidence type="ECO:0000313" key="5">
    <source>
        <dbReference type="Proteomes" id="UP000567293"/>
    </source>
</evidence>
<feature type="domain" description="Transposase InsH N-terminal" evidence="3">
    <location>
        <begin position="24"/>
        <end position="115"/>
    </location>
</feature>
<proteinExistence type="predicted"/>